<gene>
    <name evidence="1" type="ORF">RKE40_29085</name>
</gene>
<reference evidence="1 2" key="1">
    <citation type="submission" date="2023-09" db="EMBL/GenBank/DDBJ databases">
        <title>Whole genome shotgun sequencing (WGS) of Bosea sp. ZW T0_25, isolated from stored onions (Allium cepa).</title>
        <authorList>
            <person name="Stoll D.A."/>
            <person name="Huch M."/>
        </authorList>
    </citation>
    <scope>NUCLEOTIDE SEQUENCE [LARGE SCALE GENOMIC DNA]</scope>
    <source>
        <strain evidence="1 2">ZW T0_25</strain>
    </source>
</reference>
<dbReference type="EMBL" id="JAWDID010000099">
    <property type="protein sequence ID" value="MDU0343955.1"/>
    <property type="molecule type" value="Genomic_DNA"/>
</dbReference>
<keyword evidence="2" id="KW-1185">Reference proteome</keyword>
<evidence type="ECO:0000313" key="2">
    <source>
        <dbReference type="Proteomes" id="UP001254257"/>
    </source>
</evidence>
<proteinExistence type="predicted"/>
<dbReference type="RefSeq" id="WP_316021647.1">
    <property type="nucleotide sequence ID" value="NZ_JAWDID010000099.1"/>
</dbReference>
<protein>
    <submittedName>
        <fullName evidence="1">Uncharacterized protein</fullName>
    </submittedName>
</protein>
<comment type="caution">
    <text evidence="1">The sequence shown here is derived from an EMBL/GenBank/DDBJ whole genome shotgun (WGS) entry which is preliminary data.</text>
</comment>
<sequence>MMSSALFTPENMRMIERLLAEVGFRPESDAGRKASRTRVLHDAVEGGVTLETDLRRVLAEHVKAARLADARSSSPNPLDVPLHRQEHMLPSPEEEFNATALSSPMGTANHSDTVVIARNAVGETAMIRWQSEGMLAEDRGRWICVDTNRPFAATRWVPTAWSATEIRIHSSHPTDRDTVERSGAMPSSRPRVLAAIHAFLNACQKEAPPPKTAGVAGSLRRAFPELGISDADLADAIIREVSRAFIANADAGIFSAALLEMRALETWENEGGAIPLTSC</sequence>
<dbReference type="Proteomes" id="UP001254257">
    <property type="component" value="Unassembled WGS sequence"/>
</dbReference>
<name>A0ABU3SGN6_9HYPH</name>
<organism evidence="1 2">
    <name type="scientific">Bosea rubneri</name>
    <dbReference type="NCBI Taxonomy" id="3075434"/>
    <lineage>
        <taxon>Bacteria</taxon>
        <taxon>Pseudomonadati</taxon>
        <taxon>Pseudomonadota</taxon>
        <taxon>Alphaproteobacteria</taxon>
        <taxon>Hyphomicrobiales</taxon>
        <taxon>Boseaceae</taxon>
        <taxon>Bosea</taxon>
    </lineage>
</organism>
<accession>A0ABU3SGN6</accession>
<evidence type="ECO:0000313" key="1">
    <source>
        <dbReference type="EMBL" id="MDU0343955.1"/>
    </source>
</evidence>